<evidence type="ECO:0000313" key="2">
    <source>
        <dbReference type="EMBL" id="NLS10702.1"/>
    </source>
</evidence>
<dbReference type="EMBL" id="JABAHY010000013">
    <property type="protein sequence ID" value="NLS10702.1"/>
    <property type="molecule type" value="Genomic_DNA"/>
</dbReference>
<evidence type="ECO:0000313" key="3">
    <source>
        <dbReference type="Proteomes" id="UP000523139"/>
    </source>
</evidence>
<dbReference type="PANTHER" id="PTHR33570">
    <property type="entry name" value="4-CARBOXYMUCONOLACTONE DECARBOXYLASE FAMILY PROTEIN"/>
    <property type="match status" value="1"/>
</dbReference>
<protein>
    <submittedName>
        <fullName evidence="2">4-carboxymuconolactone decarboxylase</fullName>
    </submittedName>
</protein>
<dbReference type="PANTHER" id="PTHR33570:SF2">
    <property type="entry name" value="CARBOXYMUCONOLACTONE DECARBOXYLASE-LIKE DOMAIN-CONTAINING PROTEIN"/>
    <property type="match status" value="1"/>
</dbReference>
<evidence type="ECO:0000259" key="1">
    <source>
        <dbReference type="Pfam" id="PF02627"/>
    </source>
</evidence>
<dbReference type="AlphaFoldDB" id="A0A7X8YEX6"/>
<name>A0A7X8YEX6_9MICC</name>
<organism evidence="2 3">
    <name type="scientific">Nesterenkonia sedimenti</name>
    <dbReference type="NCBI Taxonomy" id="1463632"/>
    <lineage>
        <taxon>Bacteria</taxon>
        <taxon>Bacillati</taxon>
        <taxon>Actinomycetota</taxon>
        <taxon>Actinomycetes</taxon>
        <taxon>Micrococcales</taxon>
        <taxon>Micrococcaceae</taxon>
        <taxon>Nesterenkonia</taxon>
    </lineage>
</organism>
<proteinExistence type="predicted"/>
<gene>
    <name evidence="2" type="ORF">HGQ17_12010</name>
</gene>
<dbReference type="InterPro" id="IPR029032">
    <property type="entry name" value="AhpD-like"/>
</dbReference>
<dbReference type="Proteomes" id="UP000523139">
    <property type="component" value="Unassembled WGS sequence"/>
</dbReference>
<feature type="domain" description="Carboxymuconolactone decarboxylase-like" evidence="1">
    <location>
        <begin position="21"/>
        <end position="103"/>
    </location>
</feature>
<dbReference type="Pfam" id="PF02627">
    <property type="entry name" value="CMD"/>
    <property type="match status" value="1"/>
</dbReference>
<dbReference type="InterPro" id="IPR003779">
    <property type="entry name" value="CMD-like"/>
</dbReference>
<dbReference type="Gene3D" id="1.20.1290.10">
    <property type="entry name" value="AhpD-like"/>
    <property type="match status" value="1"/>
</dbReference>
<dbReference type="InterPro" id="IPR052512">
    <property type="entry name" value="4CMD/NDH-1_regulator"/>
</dbReference>
<dbReference type="SUPFAM" id="SSF69118">
    <property type="entry name" value="AhpD-like"/>
    <property type="match status" value="1"/>
</dbReference>
<accession>A0A7X8YEX6</accession>
<sequence>MFGPEGAEGQTEHTTDLNDKIQDFVTRNCFGDIWQRDHLTTIDRSKITFAMLVATGRAHETRIHARGALANGVTPLQLREIAVHATLYCGIPAAVDGLKALEEVFAEKGISLDLDGESTGKTTV</sequence>
<reference evidence="2 3" key="1">
    <citation type="submission" date="2020-04" db="EMBL/GenBank/DDBJ databases">
        <title>Nesterenkonia sp. nov., isolated from marine sediment.</title>
        <authorList>
            <person name="Zhang G."/>
        </authorList>
    </citation>
    <scope>NUCLEOTIDE SEQUENCE [LARGE SCALE GENOMIC DNA]</scope>
    <source>
        <strain evidence="2 3">MY13</strain>
    </source>
</reference>
<comment type="caution">
    <text evidence="2">The sequence shown here is derived from an EMBL/GenBank/DDBJ whole genome shotgun (WGS) entry which is preliminary data.</text>
</comment>
<keyword evidence="3" id="KW-1185">Reference proteome</keyword>
<dbReference type="GO" id="GO:0051920">
    <property type="term" value="F:peroxiredoxin activity"/>
    <property type="evidence" value="ECO:0007669"/>
    <property type="project" value="InterPro"/>
</dbReference>